<comment type="subcellular location">
    <subcellularLocation>
        <location evidence="1">Membrane</location>
        <topology evidence="1">Multi-pass membrane protein</topology>
    </subcellularLocation>
</comment>
<evidence type="ECO:0000256" key="2">
    <source>
        <dbReference type="ARBA" id="ARBA00008335"/>
    </source>
</evidence>
<evidence type="ECO:0000256" key="3">
    <source>
        <dbReference type="ARBA" id="ARBA00022692"/>
    </source>
</evidence>
<feature type="transmembrane region" description="Helical" evidence="7">
    <location>
        <begin position="151"/>
        <end position="176"/>
    </location>
</feature>
<dbReference type="CDD" id="cd17502">
    <property type="entry name" value="MFS_Azr1_MDR_like"/>
    <property type="match status" value="1"/>
</dbReference>
<feature type="transmembrane region" description="Helical" evidence="7">
    <location>
        <begin position="188"/>
        <end position="210"/>
    </location>
</feature>
<feature type="region of interest" description="Disordered" evidence="6">
    <location>
        <begin position="552"/>
        <end position="577"/>
    </location>
</feature>
<keyword evidence="4 7" id="KW-1133">Transmembrane helix</keyword>
<evidence type="ECO:0000256" key="7">
    <source>
        <dbReference type="SAM" id="Phobius"/>
    </source>
</evidence>
<evidence type="ECO:0000259" key="8">
    <source>
        <dbReference type="PROSITE" id="PS50850"/>
    </source>
</evidence>
<dbReference type="OrthoDB" id="10021397at2759"/>
<dbReference type="GO" id="GO:0005886">
    <property type="term" value="C:plasma membrane"/>
    <property type="evidence" value="ECO:0007669"/>
    <property type="project" value="TreeGrafter"/>
</dbReference>
<accession>A0A0J9X9F1</accession>
<reference evidence="9" key="1">
    <citation type="submission" date="2014-03" db="EMBL/GenBank/DDBJ databases">
        <authorList>
            <person name="Casaregola S."/>
        </authorList>
    </citation>
    <scope>NUCLEOTIDE SEQUENCE [LARGE SCALE GENOMIC DNA]</scope>
    <source>
        <strain evidence="9">CLIB 918</strain>
    </source>
</reference>
<dbReference type="InterPro" id="IPR011701">
    <property type="entry name" value="MFS"/>
</dbReference>
<keyword evidence="10" id="KW-1185">Reference proteome</keyword>
<feature type="transmembrane region" description="Helical" evidence="7">
    <location>
        <begin position="360"/>
        <end position="380"/>
    </location>
</feature>
<dbReference type="PANTHER" id="PTHR23501:SF198">
    <property type="entry name" value="AZOLE RESISTANCE PROTEIN 1-RELATED"/>
    <property type="match status" value="1"/>
</dbReference>
<keyword evidence="3 7" id="KW-0812">Transmembrane</keyword>
<feature type="transmembrane region" description="Helical" evidence="7">
    <location>
        <begin position="216"/>
        <end position="234"/>
    </location>
</feature>
<feature type="transmembrane region" description="Helical" evidence="7">
    <location>
        <begin position="387"/>
        <end position="405"/>
    </location>
</feature>
<dbReference type="InterPro" id="IPR036259">
    <property type="entry name" value="MFS_trans_sf"/>
</dbReference>
<evidence type="ECO:0000256" key="1">
    <source>
        <dbReference type="ARBA" id="ARBA00004141"/>
    </source>
</evidence>
<evidence type="ECO:0000256" key="5">
    <source>
        <dbReference type="ARBA" id="ARBA00023136"/>
    </source>
</evidence>
<feature type="transmembrane region" description="Helical" evidence="7">
    <location>
        <begin position="255"/>
        <end position="272"/>
    </location>
</feature>
<dbReference type="AlphaFoldDB" id="A0A0J9X9F1"/>
<dbReference type="PANTHER" id="PTHR23501">
    <property type="entry name" value="MAJOR FACILITATOR SUPERFAMILY"/>
    <property type="match status" value="1"/>
</dbReference>
<proteinExistence type="inferred from homology"/>
<protein>
    <submittedName>
        <fullName evidence="9">Similar to Saccharomyces cerevisiae YGR224W AZR1 Plasma membrane transporter of the major facilitator superfamily</fullName>
    </submittedName>
</protein>
<dbReference type="Proteomes" id="UP000242525">
    <property type="component" value="Unassembled WGS sequence"/>
</dbReference>
<feature type="transmembrane region" description="Helical" evidence="7">
    <location>
        <begin position="96"/>
        <end position="115"/>
    </location>
</feature>
<feature type="transmembrane region" description="Helical" evidence="7">
    <location>
        <begin position="411"/>
        <end position="429"/>
    </location>
</feature>
<evidence type="ECO:0000256" key="6">
    <source>
        <dbReference type="SAM" id="MobiDB-lite"/>
    </source>
</evidence>
<dbReference type="Gene3D" id="1.20.1250.20">
    <property type="entry name" value="MFS general substrate transporter like domains"/>
    <property type="match status" value="1"/>
</dbReference>
<feature type="transmembrane region" description="Helical" evidence="7">
    <location>
        <begin position="278"/>
        <end position="300"/>
    </location>
</feature>
<dbReference type="GO" id="GO:0022857">
    <property type="term" value="F:transmembrane transporter activity"/>
    <property type="evidence" value="ECO:0007669"/>
    <property type="project" value="InterPro"/>
</dbReference>
<dbReference type="PROSITE" id="PS50850">
    <property type="entry name" value="MFS"/>
    <property type="match status" value="1"/>
</dbReference>
<feature type="transmembrane region" description="Helical" evidence="7">
    <location>
        <begin position="320"/>
        <end position="340"/>
    </location>
</feature>
<keyword evidence="5 7" id="KW-0472">Membrane</keyword>
<name>A0A0J9X9F1_GEOCN</name>
<organism evidence="9 10">
    <name type="scientific">Geotrichum candidum</name>
    <name type="common">Oospora lactis</name>
    <name type="synonym">Dipodascus geotrichum</name>
    <dbReference type="NCBI Taxonomy" id="1173061"/>
    <lineage>
        <taxon>Eukaryota</taxon>
        <taxon>Fungi</taxon>
        <taxon>Dikarya</taxon>
        <taxon>Ascomycota</taxon>
        <taxon>Saccharomycotina</taxon>
        <taxon>Dipodascomycetes</taxon>
        <taxon>Dipodascales</taxon>
        <taxon>Dipodascaceae</taxon>
        <taxon>Geotrichum</taxon>
    </lineage>
</organism>
<sequence length="577" mass="62297">MASNSATELEPRPYGGSDDGFVDDGADTFKKIDTIVSEVEGAGDGTKASDHYLSGIPLYTCMASLTITMFLVALDQTIIATLLTEVGEKFNAFGKVNWISSAFMLPMAVLSLSWGKFSVIIGRKYGILLAIVLFEVGSLICALANSMDMLIGGRVIAGIGASGVQVLVLIIISEIVPIQKRGLAQGMIGASFGFASVIGPLVGGSFASYVSWRWCFYINLPFGGIAFPAMWFYFNPPKPTGSVIAKLKKIDYVGSVFLTIFLVLVLLALTFGSTDNDWNAPIVISFFVVGGVFGIFFFVWNFRFSHDPLIPWNVIKIRSVWSASFAFFFFYGSFMCNVLYTTIYFQVVKNLDPFHSGIRLLPLIIPVIILSISVGALISITRYIKPFLLIGSTIGTVGYGVQSLFGLDTSVGMTVGILIVTGTGTGFMFQSCIMSVQVEAPKANGGVIIATAISATTRQIGGIFGSALGQTIMSIVFTRKVLQTPNMPDSIKDEITMLLNSPPTIFRLPEDLKESILQAFVHGYRDTVYFGTALFVCCFLISLLTTGARVPKKVEPSSDDEAANSSNSNSENSEKTN</sequence>
<dbReference type="EMBL" id="CCBN010000006">
    <property type="protein sequence ID" value="CDO53806.1"/>
    <property type="molecule type" value="Genomic_DNA"/>
</dbReference>
<comment type="caution">
    <text evidence="9">The sequence shown here is derived from an EMBL/GenBank/DDBJ whole genome shotgun (WGS) entry which is preliminary data.</text>
</comment>
<feature type="transmembrane region" description="Helical" evidence="7">
    <location>
        <begin position="127"/>
        <end position="145"/>
    </location>
</feature>
<feature type="transmembrane region" description="Helical" evidence="7">
    <location>
        <begin position="56"/>
        <end position="84"/>
    </location>
</feature>
<evidence type="ECO:0000313" key="9">
    <source>
        <dbReference type="EMBL" id="CDO53806.1"/>
    </source>
</evidence>
<gene>
    <name evidence="9" type="ORF">BN980_GECA06s00054g</name>
</gene>
<dbReference type="Gene3D" id="1.20.1720.10">
    <property type="entry name" value="Multidrug resistance protein D"/>
    <property type="match status" value="1"/>
</dbReference>
<dbReference type="SUPFAM" id="SSF103473">
    <property type="entry name" value="MFS general substrate transporter"/>
    <property type="match status" value="1"/>
</dbReference>
<feature type="transmembrane region" description="Helical" evidence="7">
    <location>
        <begin position="528"/>
        <end position="548"/>
    </location>
</feature>
<dbReference type="PRINTS" id="PR01036">
    <property type="entry name" value="TCRTETB"/>
</dbReference>
<dbReference type="STRING" id="1173061.A0A0J9X9F1"/>
<comment type="similarity">
    <text evidence="2">Belongs to the major facilitator superfamily.</text>
</comment>
<feature type="region of interest" description="Disordered" evidence="6">
    <location>
        <begin position="1"/>
        <end position="22"/>
    </location>
</feature>
<dbReference type="InterPro" id="IPR020846">
    <property type="entry name" value="MFS_dom"/>
</dbReference>
<evidence type="ECO:0000313" key="10">
    <source>
        <dbReference type="Proteomes" id="UP000242525"/>
    </source>
</evidence>
<evidence type="ECO:0000256" key="4">
    <source>
        <dbReference type="ARBA" id="ARBA00022989"/>
    </source>
</evidence>
<dbReference type="Pfam" id="PF07690">
    <property type="entry name" value="MFS_1"/>
    <property type="match status" value="1"/>
</dbReference>
<feature type="domain" description="Major facilitator superfamily (MFS) profile" evidence="8">
    <location>
        <begin position="61"/>
        <end position="550"/>
    </location>
</feature>